<feature type="transmembrane region" description="Helical" evidence="10">
    <location>
        <begin position="223"/>
        <end position="244"/>
    </location>
</feature>
<dbReference type="Proteomes" id="UP001165289">
    <property type="component" value="Unassembled WGS sequence"/>
</dbReference>
<accession>A0AAV7JLF2</accession>
<evidence type="ECO:0000256" key="4">
    <source>
        <dbReference type="ARBA" id="ARBA00022692"/>
    </source>
</evidence>
<keyword evidence="11" id="KW-0732">Signal</keyword>
<dbReference type="InterPro" id="IPR027417">
    <property type="entry name" value="P-loop_NTPase"/>
</dbReference>
<dbReference type="SUPFAM" id="SSF52540">
    <property type="entry name" value="P-loop containing nucleoside triphosphate hydrolases"/>
    <property type="match status" value="2"/>
</dbReference>
<evidence type="ECO:0000256" key="3">
    <source>
        <dbReference type="ARBA" id="ARBA00022448"/>
    </source>
</evidence>
<dbReference type="EMBL" id="JAKMXF010000319">
    <property type="protein sequence ID" value="KAI6649638.1"/>
    <property type="molecule type" value="Genomic_DNA"/>
</dbReference>
<dbReference type="Gene3D" id="1.20.1560.10">
    <property type="entry name" value="ABC transporter type 1, transmembrane domain"/>
    <property type="match status" value="2"/>
</dbReference>
<feature type="transmembrane region" description="Helical" evidence="10">
    <location>
        <begin position="307"/>
        <end position="328"/>
    </location>
</feature>
<dbReference type="Pfam" id="PF00005">
    <property type="entry name" value="ABC_tran"/>
    <property type="match status" value="2"/>
</dbReference>
<evidence type="ECO:0000259" key="13">
    <source>
        <dbReference type="PROSITE" id="PS50929"/>
    </source>
</evidence>
<dbReference type="InterPro" id="IPR044726">
    <property type="entry name" value="ABCC_6TM_D2"/>
</dbReference>
<dbReference type="FunFam" id="3.40.50.300:FF:000973">
    <property type="entry name" value="Multidrug resistance-associated protein 4"/>
    <property type="match status" value="1"/>
</dbReference>
<dbReference type="Pfam" id="PF00664">
    <property type="entry name" value="ABC_membrane"/>
    <property type="match status" value="2"/>
</dbReference>
<evidence type="ECO:0000313" key="15">
    <source>
        <dbReference type="Proteomes" id="UP001165289"/>
    </source>
</evidence>
<protein>
    <submittedName>
        <fullName evidence="14">Uncharacterized protein</fullName>
    </submittedName>
</protein>
<dbReference type="GO" id="GO:0005524">
    <property type="term" value="F:ATP binding"/>
    <property type="evidence" value="ECO:0007669"/>
    <property type="project" value="UniProtKB-KW"/>
</dbReference>
<feature type="transmembrane region" description="Helical" evidence="10">
    <location>
        <begin position="75"/>
        <end position="100"/>
    </location>
</feature>
<dbReference type="CDD" id="cd18580">
    <property type="entry name" value="ABC_6TM_ABCC_D2"/>
    <property type="match status" value="1"/>
</dbReference>
<dbReference type="SMART" id="SM00382">
    <property type="entry name" value="AAA"/>
    <property type="match status" value="2"/>
</dbReference>
<keyword evidence="5" id="KW-0677">Repeat</keyword>
<evidence type="ECO:0000256" key="2">
    <source>
        <dbReference type="ARBA" id="ARBA00009726"/>
    </source>
</evidence>
<dbReference type="GO" id="GO:0140359">
    <property type="term" value="F:ABC-type transporter activity"/>
    <property type="evidence" value="ECO:0007669"/>
    <property type="project" value="InterPro"/>
</dbReference>
<feature type="transmembrane region" description="Helical" evidence="10">
    <location>
        <begin position="869"/>
        <end position="889"/>
    </location>
</feature>
<feature type="domain" description="ABC transporter" evidence="12">
    <location>
        <begin position="407"/>
        <end position="627"/>
    </location>
</feature>
<dbReference type="CDD" id="cd03250">
    <property type="entry name" value="ABCC_MRP_domain1"/>
    <property type="match status" value="1"/>
</dbReference>
<evidence type="ECO:0000256" key="5">
    <source>
        <dbReference type="ARBA" id="ARBA00022737"/>
    </source>
</evidence>
<evidence type="ECO:0000256" key="6">
    <source>
        <dbReference type="ARBA" id="ARBA00022741"/>
    </source>
</evidence>
<feature type="transmembrane region" description="Helical" evidence="10">
    <location>
        <begin position="196"/>
        <end position="217"/>
    </location>
</feature>
<dbReference type="PANTHER" id="PTHR24223:SF456">
    <property type="entry name" value="MULTIDRUG RESISTANCE-ASSOCIATED PROTEIN LETHAL(2)03659"/>
    <property type="match status" value="1"/>
</dbReference>
<dbReference type="Gene3D" id="3.40.50.300">
    <property type="entry name" value="P-loop containing nucleotide triphosphate hydrolases"/>
    <property type="match status" value="2"/>
</dbReference>
<feature type="domain" description="ABC transmembrane type-1" evidence="13">
    <location>
        <begin position="80"/>
        <end position="347"/>
    </location>
</feature>
<gene>
    <name evidence="14" type="ORF">LOD99_6642</name>
</gene>
<comment type="subcellular location">
    <subcellularLocation>
        <location evidence="1">Membrane</location>
        <topology evidence="1">Multi-pass membrane protein</topology>
    </subcellularLocation>
</comment>
<dbReference type="InterPro" id="IPR050173">
    <property type="entry name" value="ABC_transporter_C-like"/>
</dbReference>
<keyword evidence="7" id="KW-0067">ATP-binding</keyword>
<evidence type="ECO:0000256" key="11">
    <source>
        <dbReference type="SAM" id="SignalP"/>
    </source>
</evidence>
<comment type="caution">
    <text evidence="14">The sequence shown here is derived from an EMBL/GenBank/DDBJ whole genome shotgun (WGS) entry which is preliminary data.</text>
</comment>
<feature type="transmembrane region" description="Helical" evidence="10">
    <location>
        <begin position="843"/>
        <end position="863"/>
    </location>
</feature>
<dbReference type="PROSITE" id="PS00211">
    <property type="entry name" value="ABC_TRANSPORTER_1"/>
    <property type="match status" value="1"/>
</dbReference>
<evidence type="ECO:0000256" key="1">
    <source>
        <dbReference type="ARBA" id="ARBA00004141"/>
    </source>
</evidence>
<dbReference type="PANTHER" id="PTHR24223">
    <property type="entry name" value="ATP-BINDING CASSETTE SUB-FAMILY C"/>
    <property type="match status" value="1"/>
</dbReference>
<evidence type="ECO:0000313" key="14">
    <source>
        <dbReference type="EMBL" id="KAI6649638.1"/>
    </source>
</evidence>
<comment type="similarity">
    <text evidence="2">Belongs to the ABC transporter superfamily. ABCC family. Conjugate transporter (TC 3.A.1.208) subfamily.</text>
</comment>
<keyword evidence="8 10" id="KW-1133">Transmembrane helix</keyword>
<dbReference type="PROSITE" id="PS50893">
    <property type="entry name" value="ABC_TRANSPORTER_2"/>
    <property type="match status" value="2"/>
</dbReference>
<keyword evidence="6" id="KW-0547">Nucleotide-binding</keyword>
<organism evidence="14 15">
    <name type="scientific">Oopsacas minuta</name>
    <dbReference type="NCBI Taxonomy" id="111878"/>
    <lineage>
        <taxon>Eukaryota</taxon>
        <taxon>Metazoa</taxon>
        <taxon>Porifera</taxon>
        <taxon>Hexactinellida</taxon>
        <taxon>Hexasterophora</taxon>
        <taxon>Lyssacinosida</taxon>
        <taxon>Leucopsacidae</taxon>
        <taxon>Oopsacas</taxon>
    </lineage>
</organism>
<keyword evidence="4 10" id="KW-0812">Transmembrane</keyword>
<dbReference type="InterPro" id="IPR017871">
    <property type="entry name" value="ABC_transporter-like_CS"/>
</dbReference>
<reference evidence="14 15" key="1">
    <citation type="journal article" date="2023" name="BMC Biol.">
        <title>The compact genome of the sponge Oopsacas minuta (Hexactinellida) is lacking key metazoan core genes.</title>
        <authorList>
            <person name="Santini S."/>
            <person name="Schenkelaars Q."/>
            <person name="Jourda C."/>
            <person name="Duchesne M."/>
            <person name="Belahbib H."/>
            <person name="Rocher C."/>
            <person name="Selva M."/>
            <person name="Riesgo A."/>
            <person name="Vervoort M."/>
            <person name="Leys S.P."/>
            <person name="Kodjabachian L."/>
            <person name="Le Bivic A."/>
            <person name="Borchiellini C."/>
            <person name="Claverie J.M."/>
            <person name="Renard E."/>
        </authorList>
    </citation>
    <scope>NUCLEOTIDE SEQUENCE [LARGE SCALE GENOMIC DNA]</scope>
    <source>
        <strain evidence="14">SPO-2</strain>
    </source>
</reference>
<feature type="chain" id="PRO_5043832302" evidence="11">
    <location>
        <begin position="22"/>
        <end position="1300"/>
    </location>
</feature>
<dbReference type="InterPro" id="IPR003439">
    <property type="entry name" value="ABC_transporter-like_ATP-bd"/>
</dbReference>
<sequence length="1300" mass="147442">MKIFRVLHYLVSPFFIWLDFAVLKSKFKDSISMNDLPQLDSTNQAKTLFAKFQRAWSVESIKRTPRLWLTFFRMYFWELVLIAILEFIGTCISLVTPLLIGVFVEVFKCRGDCFSNYTLILFGITLAICCMSFCDMMILQVVKWRLSLLGTKFRTMLTSAVYNKVVSVNLNQSYNLSFGKIITPISSGLYKLDNGIIYLNMIWVYPFACLLFVYILWREIGLAAFATGITVLLQVPLGLGCSYLNSIVKYRLSELTDSRNKMMREVIEGIRLIKTYALEFAIHTKVKSLRYREICGYMFFPLKILNYLNGLSFAVWCSMVTITCYAAIGGEFTAAKIFTVIAIIRNLGRFNVSLVIGMLNLSEIYASIFRVQTILELPMFGNETCEWKIPRVITDPFVLVKRFSCGWRVQNKTKDVESVVCCKDMNFEVRKGEIVGVIGSTGSGKTSLLMGVAEENTIFEGTKTIKGSMALAPQEPWVFCGTIRENIIFGCKFDSNWYEEVIRACCLDEDLNDLVHGDQTIVGEQGNSLSGGQTARLGLARAVYADRDIYLLDDPFSALDTVVAEKLYKNCIQGILRNKVVILATHQIHLLSDATQVLDLDKGKTTTLGESDEETLLKQSEQMRTEINIEVMRERRNSNIIEENFANFEEISPRHDSSDRLSDLSDEGEGLISCPKKHEDIENQLLGDSLGKSKVSLKTYFIYLWKGGNIFCPIVFLLIVFSHFLANIAIYYYLVLWSSLSGNSTFEMSNNWSNNTILGSNPLSTMSVHERIYYYIILCIGALIFYYISHILLYFLILNASRNLHNSMLWKILRVPVRFFDLNQSGSITNRFSKDVGTLDDIIPPYVIQFTSLFFFFIFSLVTAVLSQWIVIFPTIIVLAVLLAFRYYYLGYSTQVMAIESAAKSPIFSHILTTLNGLPCIHTLQLQQQFTDKFYSFQDEHFRAWSTNIGLIRWFAMRIYCILAVYLFITYSTYIILSDYIDPNVLAFSISLLLTVPRNSQFTLRTSAIIENYMASAQRIIAYSKLPEESPLTSKGNKFHITKGEIKLENATLSYAPNLSPVLNNISLTINKGEKVGVVGRTGAGKSSLQKALFRLVELKSGSISIDGCDIGTLGLHDLRSQISIIPQDPTLFSGTLRKNLDPFDEFNDNIIWEALEQVQMKEKSQSLTGQLHFLVSDGGKKFSAGEKQLYCLARALIRNNKVLLLDEATSNVDMSTDLLIQQIIRTKFQECTVIMIAHRLNTVMDANTIVVMEKGQVKEYGKPWLLLQRPNGLLKEFVNKADTISPPQISQEENISDTS</sequence>
<feature type="domain" description="ABC transmembrane type-1" evidence="13">
    <location>
        <begin position="714"/>
        <end position="1012"/>
    </location>
</feature>
<keyword evidence="9 10" id="KW-0472">Membrane</keyword>
<name>A0AAV7JLF2_9METZ</name>
<evidence type="ECO:0000256" key="7">
    <source>
        <dbReference type="ARBA" id="ARBA00022840"/>
    </source>
</evidence>
<dbReference type="InterPro" id="IPR036640">
    <property type="entry name" value="ABC1_TM_sf"/>
</dbReference>
<keyword evidence="3" id="KW-0813">Transport</keyword>
<feature type="transmembrane region" description="Helical" evidence="10">
    <location>
        <begin position="710"/>
        <end position="734"/>
    </location>
</feature>
<evidence type="ECO:0000256" key="9">
    <source>
        <dbReference type="ARBA" id="ARBA00023136"/>
    </source>
</evidence>
<dbReference type="GO" id="GO:0016020">
    <property type="term" value="C:membrane"/>
    <property type="evidence" value="ECO:0007669"/>
    <property type="project" value="UniProtKB-SubCell"/>
</dbReference>
<proteinExistence type="inferred from homology"/>
<evidence type="ECO:0000259" key="12">
    <source>
        <dbReference type="PROSITE" id="PS50893"/>
    </source>
</evidence>
<dbReference type="SUPFAM" id="SSF90123">
    <property type="entry name" value="ABC transporter transmembrane region"/>
    <property type="match status" value="2"/>
</dbReference>
<keyword evidence="15" id="KW-1185">Reference proteome</keyword>
<dbReference type="FunFam" id="3.40.50.300:FF:000163">
    <property type="entry name" value="Multidrug resistance-associated protein member 4"/>
    <property type="match status" value="1"/>
</dbReference>
<dbReference type="CDD" id="cd03244">
    <property type="entry name" value="ABCC_MRP_domain2"/>
    <property type="match status" value="1"/>
</dbReference>
<feature type="transmembrane region" description="Helical" evidence="10">
    <location>
        <begin position="959"/>
        <end position="977"/>
    </location>
</feature>
<evidence type="ECO:0000256" key="8">
    <source>
        <dbReference type="ARBA" id="ARBA00022989"/>
    </source>
</evidence>
<dbReference type="GO" id="GO:0016887">
    <property type="term" value="F:ATP hydrolysis activity"/>
    <property type="evidence" value="ECO:0007669"/>
    <property type="project" value="InterPro"/>
</dbReference>
<evidence type="ECO:0000256" key="10">
    <source>
        <dbReference type="SAM" id="Phobius"/>
    </source>
</evidence>
<dbReference type="PROSITE" id="PS50929">
    <property type="entry name" value="ABC_TM1F"/>
    <property type="match status" value="2"/>
</dbReference>
<dbReference type="InterPro" id="IPR011527">
    <property type="entry name" value="ABC1_TM_dom"/>
</dbReference>
<feature type="domain" description="ABC transporter" evidence="12">
    <location>
        <begin position="1046"/>
        <end position="1280"/>
    </location>
</feature>
<feature type="signal peptide" evidence="11">
    <location>
        <begin position="1"/>
        <end position="21"/>
    </location>
</feature>
<feature type="transmembrane region" description="Helical" evidence="10">
    <location>
        <begin position="120"/>
        <end position="142"/>
    </location>
</feature>
<feature type="transmembrane region" description="Helical" evidence="10">
    <location>
        <begin position="772"/>
        <end position="798"/>
    </location>
</feature>
<dbReference type="InterPro" id="IPR003593">
    <property type="entry name" value="AAA+_ATPase"/>
</dbReference>